<dbReference type="Ensembl" id="ENSCCRT00020030122.1">
    <property type="protein sequence ID" value="ENSCCRP00020027482.1"/>
    <property type="gene ID" value="ENSCCRG00020012604.1"/>
</dbReference>
<comment type="caution">
    <text evidence="2">Lacks conserved residue(s) required for the propagation of feature annotation.</text>
</comment>
<dbReference type="FunFam" id="2.60.120.290:FF:000006">
    <property type="entry name" value="Mannan-binding lectin serine protease 1"/>
    <property type="match status" value="1"/>
</dbReference>
<dbReference type="Gene3D" id="2.10.25.10">
    <property type="entry name" value="Laminin"/>
    <property type="match status" value="1"/>
</dbReference>
<dbReference type="PROSITE" id="PS01180">
    <property type="entry name" value="CUB"/>
    <property type="match status" value="1"/>
</dbReference>
<evidence type="ECO:0000313" key="5">
    <source>
        <dbReference type="Proteomes" id="UP000694701"/>
    </source>
</evidence>
<sequence length="254" mass="28731">PKNTVIYSATNTMSITVAKQPLFTLIDIDESLSTVDGEPVCDHNCHNYVGGFYCTSRLGYQLHDDKRHYPVSVKMHFFLSGQVFQERSGELSSPEYPGVYPKMSQCDYNISLMEGFQVTLDFQDLFDVETHPEIHCPYDILKITAGEREYGPFCGKTPPRKIETGTHKVHVTFCSDHSGKSKGWKIKYTSTGSLQHPFLNQPALFQCILNNCIHQYAGIPSEKLHYTCKEISTNRRISISQMNSLASVHSHEAL</sequence>
<dbReference type="CDD" id="cd00041">
    <property type="entry name" value="CUB"/>
    <property type="match status" value="1"/>
</dbReference>
<dbReference type="GO" id="GO:0004252">
    <property type="term" value="F:serine-type endopeptidase activity"/>
    <property type="evidence" value="ECO:0007669"/>
    <property type="project" value="TreeGrafter"/>
</dbReference>
<organism evidence="4 5">
    <name type="scientific">Cyprinus carpio</name>
    <name type="common">Common carp</name>
    <dbReference type="NCBI Taxonomy" id="7962"/>
    <lineage>
        <taxon>Eukaryota</taxon>
        <taxon>Metazoa</taxon>
        <taxon>Chordata</taxon>
        <taxon>Craniata</taxon>
        <taxon>Vertebrata</taxon>
        <taxon>Euteleostomi</taxon>
        <taxon>Actinopterygii</taxon>
        <taxon>Neopterygii</taxon>
        <taxon>Teleostei</taxon>
        <taxon>Ostariophysi</taxon>
        <taxon>Cypriniformes</taxon>
        <taxon>Cyprinidae</taxon>
        <taxon>Cyprininae</taxon>
        <taxon>Cyprinus</taxon>
    </lineage>
</organism>
<evidence type="ECO:0000256" key="2">
    <source>
        <dbReference type="PROSITE-ProRule" id="PRU00059"/>
    </source>
</evidence>
<evidence type="ECO:0000259" key="3">
    <source>
        <dbReference type="PROSITE" id="PS01180"/>
    </source>
</evidence>
<dbReference type="GO" id="GO:0005615">
    <property type="term" value="C:extracellular space"/>
    <property type="evidence" value="ECO:0007669"/>
    <property type="project" value="TreeGrafter"/>
</dbReference>
<dbReference type="InterPro" id="IPR035914">
    <property type="entry name" value="Sperma_CUB_dom_sf"/>
</dbReference>
<name>A0A8C2DJ87_CYPCA</name>
<dbReference type="FunFam" id="2.10.25.10:FF:000059">
    <property type="entry name" value="Mannan-binding lectin serine protease 1"/>
    <property type="match status" value="1"/>
</dbReference>
<dbReference type="SUPFAM" id="SSF49854">
    <property type="entry name" value="Spermadhesin, CUB domain"/>
    <property type="match status" value="1"/>
</dbReference>
<dbReference type="AlphaFoldDB" id="A0A8C2DJ87"/>
<proteinExistence type="predicted"/>
<reference evidence="4" key="1">
    <citation type="submission" date="2025-08" db="UniProtKB">
        <authorList>
            <consortium name="Ensembl"/>
        </authorList>
    </citation>
    <scope>IDENTIFICATION</scope>
</reference>
<dbReference type="Pfam" id="PF00431">
    <property type="entry name" value="CUB"/>
    <property type="match status" value="1"/>
</dbReference>
<evidence type="ECO:0000313" key="4">
    <source>
        <dbReference type="Ensembl" id="ENSCCRP00020027482.1"/>
    </source>
</evidence>
<dbReference type="InterPro" id="IPR000859">
    <property type="entry name" value="CUB_dom"/>
</dbReference>
<feature type="domain" description="CUB" evidence="3">
    <location>
        <begin position="80"/>
        <end position="191"/>
    </location>
</feature>
<dbReference type="PANTHER" id="PTHR24255:SF10">
    <property type="entry name" value="MANNAN-BINDING LECTIN SERINE PROTEASE 2"/>
    <property type="match status" value="1"/>
</dbReference>
<dbReference type="Gene3D" id="2.60.120.290">
    <property type="entry name" value="Spermadhesin, CUB domain"/>
    <property type="match status" value="1"/>
</dbReference>
<evidence type="ECO:0000256" key="1">
    <source>
        <dbReference type="ARBA" id="ARBA00023157"/>
    </source>
</evidence>
<protein>
    <submittedName>
        <fullName evidence="4">Mannan-binding lectin serine peptidase 2</fullName>
    </submittedName>
</protein>
<keyword evidence="1" id="KW-1015">Disulfide bond</keyword>
<dbReference type="PANTHER" id="PTHR24255">
    <property type="entry name" value="COMPLEMENT COMPONENT 1, S SUBCOMPONENT-RELATED"/>
    <property type="match status" value="1"/>
</dbReference>
<dbReference type="SMART" id="SM00042">
    <property type="entry name" value="CUB"/>
    <property type="match status" value="1"/>
</dbReference>
<accession>A0A8C2DJ87</accession>
<dbReference type="Proteomes" id="UP000694701">
    <property type="component" value="Unplaced"/>
</dbReference>